<evidence type="ECO:0000313" key="1">
    <source>
        <dbReference type="EMBL" id="KAH6934974.1"/>
    </source>
</evidence>
<comment type="caution">
    <text evidence="1">The sequence shown here is derived from an EMBL/GenBank/DDBJ whole genome shotgun (WGS) entry which is preliminary data.</text>
</comment>
<protein>
    <submittedName>
        <fullName evidence="1">Uncharacterized protein</fullName>
    </submittedName>
</protein>
<name>A0ACB7SQN1_HYAAI</name>
<dbReference type="EMBL" id="CM023483">
    <property type="protein sequence ID" value="KAH6934974.1"/>
    <property type="molecule type" value="Genomic_DNA"/>
</dbReference>
<dbReference type="Proteomes" id="UP000821845">
    <property type="component" value="Chromosome 3"/>
</dbReference>
<sequence length="105" mass="11852">MSGSSQRSVPVFGGRDPCSELRRYTKILSSALSKFPTEVEAPVWFESVERALEAYEVPREFSGRLAFPLVAERVPYLSTRRSPTQHRDHSVIKETVLEELKLSAA</sequence>
<gene>
    <name evidence="1" type="ORF">HPB50_002556</name>
</gene>
<reference evidence="1" key="1">
    <citation type="submission" date="2020-05" db="EMBL/GenBank/DDBJ databases">
        <title>Large-scale comparative analyses of tick genomes elucidate their genetic diversity and vector capacities.</title>
        <authorList>
            <person name="Jia N."/>
            <person name="Wang J."/>
            <person name="Shi W."/>
            <person name="Du L."/>
            <person name="Sun Y."/>
            <person name="Zhan W."/>
            <person name="Jiang J."/>
            <person name="Wang Q."/>
            <person name="Zhang B."/>
            <person name="Ji P."/>
            <person name="Sakyi L.B."/>
            <person name="Cui X."/>
            <person name="Yuan T."/>
            <person name="Jiang B."/>
            <person name="Yang W."/>
            <person name="Lam T.T.-Y."/>
            <person name="Chang Q."/>
            <person name="Ding S."/>
            <person name="Wang X."/>
            <person name="Zhu J."/>
            <person name="Ruan X."/>
            <person name="Zhao L."/>
            <person name="Wei J."/>
            <person name="Que T."/>
            <person name="Du C."/>
            <person name="Cheng J."/>
            <person name="Dai P."/>
            <person name="Han X."/>
            <person name="Huang E."/>
            <person name="Gao Y."/>
            <person name="Liu J."/>
            <person name="Shao H."/>
            <person name="Ye R."/>
            <person name="Li L."/>
            <person name="Wei W."/>
            <person name="Wang X."/>
            <person name="Wang C."/>
            <person name="Yang T."/>
            <person name="Huo Q."/>
            <person name="Li W."/>
            <person name="Guo W."/>
            <person name="Chen H."/>
            <person name="Zhou L."/>
            <person name="Ni X."/>
            <person name="Tian J."/>
            <person name="Zhou Y."/>
            <person name="Sheng Y."/>
            <person name="Liu T."/>
            <person name="Pan Y."/>
            <person name="Xia L."/>
            <person name="Li J."/>
            <person name="Zhao F."/>
            <person name="Cao W."/>
        </authorList>
    </citation>
    <scope>NUCLEOTIDE SEQUENCE</scope>
    <source>
        <strain evidence="1">Hyas-2018</strain>
    </source>
</reference>
<keyword evidence="2" id="KW-1185">Reference proteome</keyword>
<evidence type="ECO:0000313" key="2">
    <source>
        <dbReference type="Proteomes" id="UP000821845"/>
    </source>
</evidence>
<accession>A0ACB7SQN1</accession>
<proteinExistence type="predicted"/>
<organism evidence="1 2">
    <name type="scientific">Hyalomma asiaticum</name>
    <name type="common">Tick</name>
    <dbReference type="NCBI Taxonomy" id="266040"/>
    <lineage>
        <taxon>Eukaryota</taxon>
        <taxon>Metazoa</taxon>
        <taxon>Ecdysozoa</taxon>
        <taxon>Arthropoda</taxon>
        <taxon>Chelicerata</taxon>
        <taxon>Arachnida</taxon>
        <taxon>Acari</taxon>
        <taxon>Parasitiformes</taxon>
        <taxon>Ixodida</taxon>
        <taxon>Ixodoidea</taxon>
        <taxon>Ixodidae</taxon>
        <taxon>Hyalomminae</taxon>
        <taxon>Hyalomma</taxon>
    </lineage>
</organism>